<feature type="region of interest" description="Disordered" evidence="2">
    <location>
        <begin position="709"/>
        <end position="793"/>
    </location>
</feature>
<gene>
    <name evidence="3" type="ORF">HXX76_015457</name>
</gene>
<comment type="caution">
    <text evidence="3">The sequence shown here is derived from an EMBL/GenBank/DDBJ whole genome shotgun (WGS) entry which is preliminary data.</text>
</comment>
<feature type="compositionally biased region" description="Low complexity" evidence="2">
    <location>
        <begin position="499"/>
        <end position="513"/>
    </location>
</feature>
<feature type="compositionally biased region" description="Low complexity" evidence="2">
    <location>
        <begin position="535"/>
        <end position="546"/>
    </location>
</feature>
<evidence type="ECO:0000313" key="3">
    <source>
        <dbReference type="EMBL" id="KAG2423310.1"/>
    </source>
</evidence>
<feature type="compositionally biased region" description="Polar residues" evidence="2">
    <location>
        <begin position="763"/>
        <end position="772"/>
    </location>
</feature>
<comment type="similarity">
    <text evidence="1">Belongs to the MAP65/ASE1 family.</text>
</comment>
<proteinExistence type="inferred from homology"/>
<dbReference type="GO" id="GO:0008017">
    <property type="term" value="F:microtubule binding"/>
    <property type="evidence" value="ECO:0007669"/>
    <property type="project" value="InterPro"/>
</dbReference>
<evidence type="ECO:0000256" key="1">
    <source>
        <dbReference type="ARBA" id="ARBA00006187"/>
    </source>
</evidence>
<dbReference type="PANTHER" id="PTHR19321:SF41">
    <property type="entry name" value="FASCETTO-RELATED"/>
    <property type="match status" value="1"/>
</dbReference>
<dbReference type="InterPro" id="IPR007145">
    <property type="entry name" value="MAP65_Ase1_PRC1"/>
</dbReference>
<evidence type="ECO:0000313" key="4">
    <source>
        <dbReference type="Proteomes" id="UP000650467"/>
    </source>
</evidence>
<dbReference type="Proteomes" id="UP000650467">
    <property type="component" value="Unassembled WGS sequence"/>
</dbReference>
<dbReference type="AlphaFoldDB" id="A0A835VPU9"/>
<feature type="compositionally biased region" description="Low complexity" evidence="2">
    <location>
        <begin position="671"/>
        <end position="681"/>
    </location>
</feature>
<organism evidence="3 4">
    <name type="scientific">Chlamydomonas incerta</name>
    <dbReference type="NCBI Taxonomy" id="51695"/>
    <lineage>
        <taxon>Eukaryota</taxon>
        <taxon>Viridiplantae</taxon>
        <taxon>Chlorophyta</taxon>
        <taxon>core chlorophytes</taxon>
        <taxon>Chlorophyceae</taxon>
        <taxon>CS clade</taxon>
        <taxon>Chlamydomonadales</taxon>
        <taxon>Chlamydomonadaceae</taxon>
        <taxon>Chlamydomonas</taxon>
    </lineage>
</organism>
<dbReference type="GO" id="GO:0005819">
    <property type="term" value="C:spindle"/>
    <property type="evidence" value="ECO:0007669"/>
    <property type="project" value="TreeGrafter"/>
</dbReference>
<dbReference type="GO" id="GO:0000226">
    <property type="term" value="P:microtubule cytoskeleton organization"/>
    <property type="evidence" value="ECO:0007669"/>
    <property type="project" value="InterPro"/>
</dbReference>
<protein>
    <submittedName>
        <fullName evidence="3">Uncharacterized protein</fullName>
    </submittedName>
</protein>
<dbReference type="Gene3D" id="1.20.58.1520">
    <property type="match status" value="1"/>
</dbReference>
<feature type="region of interest" description="Disordered" evidence="2">
    <location>
        <begin position="85"/>
        <end position="104"/>
    </location>
</feature>
<feature type="compositionally biased region" description="Low complexity" evidence="2">
    <location>
        <begin position="621"/>
        <end position="640"/>
    </location>
</feature>
<dbReference type="EMBL" id="JAEHOC010000082">
    <property type="protein sequence ID" value="KAG2423310.1"/>
    <property type="molecule type" value="Genomic_DNA"/>
</dbReference>
<feature type="compositionally biased region" description="Pro residues" evidence="2">
    <location>
        <begin position="641"/>
        <end position="651"/>
    </location>
</feature>
<sequence length="820" mass="85935">MSLQDEEQQVLDTYNNTMRACVGKLRSIWRQVGVSSEEQRARVLAVSEEALAAWSKGVDAAENERSQIKLQIQQHSAEISSIRAELDDGGDSGDSAEAAETGEGGEATLLRSLESLKVTLQLWRTKRAARMQAYEALMAVHANLKRQLGIPHAEVTDADISSGALEYLNMENNKLEEEKGRRLSRAEAQLDVLRAICRELGEDAAAAAAEVHPALRAMSAEKESAEMLGAVYRLTGSSSLAAADADLDLSDTCFERLAGKTREMERLKVEREAQSRDVLEMLGALWAALAIPEDAPERGMVHKMLSPDRPQRLHKRTLDKCMAEVNRLEGCKAQAMRDLAMSKARELEQLCISSRISPPHTGPLLAELDRPGQMTQVLTKLVRLVAEVQALAARRAPVLTQVVDLLAAAADSAWLRAYNQDENRYKGRDASRNMQRAIKAGKLRERLGGMMEGLQAALAEWETEEGGPFLYDEQVLQDTVLKTVEIELEQLALEKQPKPKAGPATSAAASKPPAGRPGTAAGRPSMGGACAPRPTISHSTSFSTSTTHHDGRPMLTPRGVGDGAAAYRRMSSAGAPASSRDGGVYHRVGSTPGTGGKGGAMARSGDFALGSLRAAAGARGSAGGALAPESSGASMSSAALMPPPSMTPPPRGLTHGVAGASPMRTGGKGAAGAAMAPPTTGGSNVSVSVNGSAVKNSAQDLFRRYLGDSDAAKATPTSKPTPGPVSPGRGRGPAAKLTFSMAGGAAEDDDGADDVVRAKCDTPKSTARSGPSVTALAAGKSPLSLKSPTQATASALPASAAAALVSPSASKPSRIPRLRL</sequence>
<accession>A0A835VPU9</accession>
<evidence type="ECO:0000256" key="2">
    <source>
        <dbReference type="SAM" id="MobiDB-lite"/>
    </source>
</evidence>
<reference evidence="3" key="1">
    <citation type="journal article" date="2020" name="bioRxiv">
        <title>Comparative genomics of Chlamydomonas.</title>
        <authorList>
            <person name="Craig R.J."/>
            <person name="Hasan A.R."/>
            <person name="Ness R.W."/>
            <person name="Keightley P.D."/>
        </authorList>
    </citation>
    <scope>NUCLEOTIDE SEQUENCE</scope>
    <source>
        <strain evidence="3">SAG 7.73</strain>
    </source>
</reference>
<keyword evidence="4" id="KW-1185">Reference proteome</keyword>
<dbReference type="Pfam" id="PF03999">
    <property type="entry name" value="MAP65_ASE1"/>
    <property type="match status" value="1"/>
</dbReference>
<dbReference type="GO" id="GO:0005737">
    <property type="term" value="C:cytoplasm"/>
    <property type="evidence" value="ECO:0007669"/>
    <property type="project" value="TreeGrafter"/>
</dbReference>
<feature type="region of interest" description="Disordered" evidence="2">
    <location>
        <begin position="493"/>
        <end position="600"/>
    </location>
</feature>
<feature type="region of interest" description="Disordered" evidence="2">
    <location>
        <begin position="621"/>
        <end position="681"/>
    </location>
</feature>
<name>A0A835VPU9_CHLIN</name>
<dbReference type="PANTHER" id="PTHR19321">
    <property type="entry name" value="PROTEIN REGULATOR OF CYTOKINESIS 1 PRC1-RELATED"/>
    <property type="match status" value="1"/>
</dbReference>
<dbReference type="OrthoDB" id="642895at2759"/>